<proteinExistence type="predicted"/>
<dbReference type="AlphaFoldDB" id="A0AAV1AJ95"/>
<organism evidence="2 3">
    <name type="scientific">Vicia faba</name>
    <name type="common">Broad bean</name>
    <name type="synonym">Faba vulgaris</name>
    <dbReference type="NCBI Taxonomy" id="3906"/>
    <lineage>
        <taxon>Eukaryota</taxon>
        <taxon>Viridiplantae</taxon>
        <taxon>Streptophyta</taxon>
        <taxon>Embryophyta</taxon>
        <taxon>Tracheophyta</taxon>
        <taxon>Spermatophyta</taxon>
        <taxon>Magnoliopsida</taxon>
        <taxon>eudicotyledons</taxon>
        <taxon>Gunneridae</taxon>
        <taxon>Pentapetalae</taxon>
        <taxon>rosids</taxon>
        <taxon>fabids</taxon>
        <taxon>Fabales</taxon>
        <taxon>Fabaceae</taxon>
        <taxon>Papilionoideae</taxon>
        <taxon>50 kb inversion clade</taxon>
        <taxon>NPAAA clade</taxon>
        <taxon>Hologalegina</taxon>
        <taxon>IRL clade</taxon>
        <taxon>Fabeae</taxon>
        <taxon>Vicia</taxon>
    </lineage>
</organism>
<accession>A0AAV1AJ95</accession>
<evidence type="ECO:0000256" key="1">
    <source>
        <dbReference type="SAM" id="MobiDB-lite"/>
    </source>
</evidence>
<evidence type="ECO:0008006" key="4">
    <source>
        <dbReference type="Google" id="ProtNLM"/>
    </source>
</evidence>
<dbReference type="Proteomes" id="UP001157006">
    <property type="component" value="Chromosome 4"/>
</dbReference>
<dbReference type="EMBL" id="OX451739">
    <property type="protein sequence ID" value="CAI8608597.1"/>
    <property type="molecule type" value="Genomic_DNA"/>
</dbReference>
<evidence type="ECO:0000313" key="2">
    <source>
        <dbReference type="EMBL" id="CAI8608597.1"/>
    </source>
</evidence>
<feature type="region of interest" description="Disordered" evidence="1">
    <location>
        <begin position="1"/>
        <end position="61"/>
    </location>
</feature>
<name>A0AAV1AJ95_VICFA</name>
<reference evidence="2 3" key="1">
    <citation type="submission" date="2023-01" db="EMBL/GenBank/DDBJ databases">
        <authorList>
            <person name="Kreplak J."/>
        </authorList>
    </citation>
    <scope>NUCLEOTIDE SEQUENCE [LARGE SCALE GENOMIC DNA]</scope>
</reference>
<evidence type="ECO:0000313" key="3">
    <source>
        <dbReference type="Proteomes" id="UP001157006"/>
    </source>
</evidence>
<keyword evidence="3" id="KW-1185">Reference proteome</keyword>
<protein>
    <recommendedName>
        <fullName evidence="4">CCHC-type domain-containing protein</fullName>
    </recommendedName>
</protein>
<gene>
    <name evidence="2" type="ORF">VFH_IV093920</name>
</gene>
<sequence length="131" mass="15203">MGVPEDKQVKMVVIRYSPQNNSESTGHKENNTTPRDSNPENKEASNSNCMQQGKTPIQKQNNPYARLAIDICYRCNRRRHKSNVCPTRRVTTIVEEMEKDEEREDHAVENDEYAIVEFAEEESDEKVNFVL</sequence>
<feature type="compositionally biased region" description="Polar residues" evidence="1">
    <location>
        <begin position="44"/>
        <end position="61"/>
    </location>
</feature>